<feature type="region of interest" description="Disordered" evidence="9">
    <location>
        <begin position="159"/>
        <end position="203"/>
    </location>
</feature>
<reference evidence="13" key="1">
    <citation type="submission" date="2025-08" db="UniProtKB">
        <authorList>
            <consortium name="RefSeq"/>
        </authorList>
    </citation>
    <scope>IDENTIFICATION</scope>
    <source>
        <tissue evidence="13">Whole body</tissue>
    </source>
</reference>
<name>A0ABM1JGE2_POLDO</name>
<gene>
    <name evidence="13" type="primary">LOC107074527</name>
</gene>
<evidence type="ECO:0000256" key="8">
    <source>
        <dbReference type="ARBA" id="ARBA00023136"/>
    </source>
</evidence>
<dbReference type="InterPro" id="IPR044538">
    <property type="entry name" value="Vta1-like"/>
</dbReference>
<keyword evidence="12" id="KW-1185">Reference proteome</keyword>
<dbReference type="GeneID" id="107074527"/>
<comment type="similarity">
    <text evidence="3">Belongs to the VTA1 family.</text>
</comment>
<dbReference type="PANTHER" id="PTHR46009">
    <property type="entry name" value="VACUOLAR PROTEIN SORTING-ASSOCIATED PROTEIN VTA1 HOMOLOG"/>
    <property type="match status" value="1"/>
</dbReference>
<evidence type="ECO:0000256" key="2">
    <source>
        <dbReference type="ARBA" id="ARBA00004496"/>
    </source>
</evidence>
<dbReference type="InterPro" id="IPR023175">
    <property type="entry name" value="Vta1/CALS_N_sf"/>
</dbReference>
<dbReference type="Pfam" id="PF18097">
    <property type="entry name" value="Vta1_C"/>
    <property type="match status" value="1"/>
</dbReference>
<protein>
    <submittedName>
        <fullName evidence="13">Vacuolar protein sorting-associated protein VTA1 homolog isoform X2</fullName>
    </submittedName>
</protein>
<dbReference type="PANTHER" id="PTHR46009:SF1">
    <property type="entry name" value="VACUOLAR PROTEIN SORTING-ASSOCIATED PROTEIN VTA1 HOMOLOG"/>
    <property type="match status" value="1"/>
</dbReference>
<keyword evidence="8" id="KW-0472">Membrane</keyword>
<evidence type="ECO:0000256" key="4">
    <source>
        <dbReference type="ARBA" id="ARBA00022448"/>
    </source>
</evidence>
<dbReference type="Proteomes" id="UP000694924">
    <property type="component" value="Unplaced"/>
</dbReference>
<evidence type="ECO:0000259" key="11">
    <source>
        <dbReference type="Pfam" id="PF18097"/>
    </source>
</evidence>
<evidence type="ECO:0000256" key="1">
    <source>
        <dbReference type="ARBA" id="ARBA00004481"/>
    </source>
</evidence>
<evidence type="ECO:0000313" key="13">
    <source>
        <dbReference type="RefSeq" id="XP_015191530.1"/>
    </source>
</evidence>
<accession>A0ABM1JGE2</accession>
<evidence type="ECO:0000256" key="3">
    <source>
        <dbReference type="ARBA" id="ARBA00007895"/>
    </source>
</evidence>
<organism evidence="12 13">
    <name type="scientific">Polistes dominula</name>
    <name type="common">European paper wasp</name>
    <name type="synonym">Vespa dominula</name>
    <dbReference type="NCBI Taxonomy" id="743375"/>
    <lineage>
        <taxon>Eukaryota</taxon>
        <taxon>Metazoa</taxon>
        <taxon>Ecdysozoa</taxon>
        <taxon>Arthropoda</taxon>
        <taxon>Hexapoda</taxon>
        <taxon>Insecta</taxon>
        <taxon>Pterygota</taxon>
        <taxon>Neoptera</taxon>
        <taxon>Endopterygota</taxon>
        <taxon>Hymenoptera</taxon>
        <taxon>Apocrita</taxon>
        <taxon>Aculeata</taxon>
        <taxon>Vespoidea</taxon>
        <taxon>Vespidae</taxon>
        <taxon>Polistinae</taxon>
        <taxon>Polistini</taxon>
        <taxon>Polistes</taxon>
    </lineage>
</organism>
<keyword evidence="4" id="KW-0813">Transport</keyword>
<dbReference type="RefSeq" id="XP_015191530.1">
    <property type="nucleotide sequence ID" value="XM_015336044.1"/>
</dbReference>
<feature type="domain" description="Vta1 C-terminal" evidence="11">
    <location>
        <begin position="244"/>
        <end position="280"/>
    </location>
</feature>
<comment type="subcellular location">
    <subcellularLocation>
        <location evidence="2">Cytoplasm</location>
    </subcellularLocation>
    <subcellularLocation>
        <location evidence="1">Endosome membrane</location>
        <topology evidence="1">Peripheral membrane protein</topology>
    </subcellularLocation>
</comment>
<evidence type="ECO:0000259" key="10">
    <source>
        <dbReference type="Pfam" id="PF04652"/>
    </source>
</evidence>
<evidence type="ECO:0000256" key="5">
    <source>
        <dbReference type="ARBA" id="ARBA00022490"/>
    </source>
</evidence>
<keyword evidence="7" id="KW-0653">Protein transport</keyword>
<keyword evidence="6" id="KW-0967">Endosome</keyword>
<dbReference type="Gene3D" id="1.25.40.270">
    <property type="entry name" value="Vacuolar protein sorting-associated protein vta1"/>
    <property type="match status" value="1"/>
</dbReference>
<evidence type="ECO:0000256" key="7">
    <source>
        <dbReference type="ARBA" id="ARBA00022927"/>
    </source>
</evidence>
<dbReference type="InterPro" id="IPR041212">
    <property type="entry name" value="Vta1_C"/>
</dbReference>
<feature type="compositionally biased region" description="Polar residues" evidence="9">
    <location>
        <begin position="177"/>
        <end position="203"/>
    </location>
</feature>
<sequence>MVVSPELPPVPAPLKNIQQYLKVATTHDQRDCVVSYWCRLYALQTGLKLSTKTSEETSFLLKLMNWLETTKKELHDNEAITNDVCAQAHLENWALKLFLYADQNDRASNFGKNIIQSFYTAGLLYDVLTVFGELTDEAAQNRKYAKWKATYLHNCIKNGETPVPGPLKDEDGEDNLNEFSNKGNNLADNEDNTSNLDASSPTNVNIFNPTPAIPENDGSGKSTSNIPDFKPSIKVDGGIDLSTEQITKAQKYIKWAGSALNYDDVPTSVLNLQKAVHLLTTGQDPA</sequence>
<dbReference type="Pfam" id="PF04652">
    <property type="entry name" value="Vta1"/>
    <property type="match status" value="1"/>
</dbReference>
<evidence type="ECO:0000313" key="12">
    <source>
        <dbReference type="Proteomes" id="UP000694924"/>
    </source>
</evidence>
<keyword evidence="5" id="KW-0963">Cytoplasm</keyword>
<proteinExistence type="inferred from homology"/>
<evidence type="ECO:0000256" key="6">
    <source>
        <dbReference type="ARBA" id="ARBA00022753"/>
    </source>
</evidence>
<feature type="domain" description="Vta1/callose synthase N-terminal" evidence="10">
    <location>
        <begin position="16"/>
        <end position="158"/>
    </location>
</feature>
<dbReference type="Gene3D" id="1.20.5.420">
    <property type="entry name" value="Immunoglobulin FC, subunit C"/>
    <property type="match status" value="1"/>
</dbReference>
<dbReference type="InterPro" id="IPR039431">
    <property type="entry name" value="Vta1/CALS_N"/>
</dbReference>
<evidence type="ECO:0000256" key="9">
    <source>
        <dbReference type="SAM" id="MobiDB-lite"/>
    </source>
</evidence>